<comment type="caution">
    <text evidence="4">The sequence shown here is derived from an EMBL/GenBank/DDBJ whole genome shotgun (WGS) entry which is preliminary data.</text>
</comment>
<protein>
    <submittedName>
        <fullName evidence="4">Uncharacterized protein</fullName>
    </submittedName>
</protein>
<dbReference type="InterPro" id="IPR001611">
    <property type="entry name" value="Leu-rich_rpt"/>
</dbReference>
<dbReference type="InterPro" id="IPR032675">
    <property type="entry name" value="LRR_dom_sf"/>
</dbReference>
<proteinExistence type="predicted"/>
<reference evidence="4" key="1">
    <citation type="journal article" date="2022" name="Plant J.">
        <title>Strategies of tolerance reflected in two North American maple genomes.</title>
        <authorList>
            <person name="McEvoy S.L."/>
            <person name="Sezen U.U."/>
            <person name="Trouern-Trend A."/>
            <person name="McMahon S.M."/>
            <person name="Schaberg P.G."/>
            <person name="Yang J."/>
            <person name="Wegrzyn J.L."/>
            <person name="Swenson N.G."/>
        </authorList>
    </citation>
    <scope>NUCLEOTIDE SEQUENCE</scope>
    <source>
        <strain evidence="4">91603</strain>
    </source>
</reference>
<evidence type="ECO:0000313" key="4">
    <source>
        <dbReference type="EMBL" id="KAI9187012.1"/>
    </source>
</evidence>
<dbReference type="EMBL" id="JAJSOW010000100">
    <property type="protein sequence ID" value="KAI9187012.1"/>
    <property type="molecule type" value="Genomic_DNA"/>
</dbReference>
<dbReference type="SMART" id="SM00369">
    <property type="entry name" value="LRR_TYP"/>
    <property type="match status" value="3"/>
</dbReference>
<evidence type="ECO:0000313" key="5">
    <source>
        <dbReference type="Proteomes" id="UP001064489"/>
    </source>
</evidence>
<evidence type="ECO:0000256" key="3">
    <source>
        <dbReference type="SAM" id="MobiDB-lite"/>
    </source>
</evidence>
<organism evidence="4 5">
    <name type="scientific">Acer negundo</name>
    <name type="common">Box elder</name>
    <dbReference type="NCBI Taxonomy" id="4023"/>
    <lineage>
        <taxon>Eukaryota</taxon>
        <taxon>Viridiplantae</taxon>
        <taxon>Streptophyta</taxon>
        <taxon>Embryophyta</taxon>
        <taxon>Tracheophyta</taxon>
        <taxon>Spermatophyta</taxon>
        <taxon>Magnoliopsida</taxon>
        <taxon>eudicotyledons</taxon>
        <taxon>Gunneridae</taxon>
        <taxon>Pentapetalae</taxon>
        <taxon>rosids</taxon>
        <taxon>malvids</taxon>
        <taxon>Sapindales</taxon>
        <taxon>Sapindaceae</taxon>
        <taxon>Hippocastanoideae</taxon>
        <taxon>Acereae</taxon>
        <taxon>Acer</taxon>
    </lineage>
</organism>
<evidence type="ECO:0000256" key="2">
    <source>
        <dbReference type="ARBA" id="ARBA00022737"/>
    </source>
</evidence>
<dbReference type="PANTHER" id="PTHR45752:SF195">
    <property type="entry name" value="LEUCINE-RICH REPEAT (LRR) FAMILY PROTEIN-RELATED"/>
    <property type="match status" value="1"/>
</dbReference>
<feature type="region of interest" description="Disordered" evidence="3">
    <location>
        <begin position="126"/>
        <end position="145"/>
    </location>
</feature>
<evidence type="ECO:0000256" key="1">
    <source>
        <dbReference type="ARBA" id="ARBA00022614"/>
    </source>
</evidence>
<dbReference type="Pfam" id="PF00560">
    <property type="entry name" value="LRR_1"/>
    <property type="match status" value="2"/>
</dbReference>
<dbReference type="SUPFAM" id="SSF52058">
    <property type="entry name" value="L domain-like"/>
    <property type="match status" value="1"/>
</dbReference>
<dbReference type="InterPro" id="IPR003591">
    <property type="entry name" value="Leu-rich_rpt_typical-subtyp"/>
</dbReference>
<keyword evidence="5" id="KW-1185">Reference proteome</keyword>
<dbReference type="PANTHER" id="PTHR45752">
    <property type="entry name" value="LEUCINE-RICH REPEAT-CONTAINING"/>
    <property type="match status" value="1"/>
</dbReference>
<dbReference type="InterPro" id="IPR050715">
    <property type="entry name" value="LRR-SigEffector_domain"/>
</dbReference>
<keyword evidence="2" id="KW-0677">Repeat</keyword>
<dbReference type="Gene3D" id="3.80.10.10">
    <property type="entry name" value="Ribonuclease Inhibitor"/>
    <property type="match status" value="1"/>
</dbReference>
<dbReference type="Proteomes" id="UP001064489">
    <property type="component" value="Chromosome 3"/>
</dbReference>
<dbReference type="AlphaFoldDB" id="A0AAD5J7X6"/>
<keyword evidence="1" id="KW-0433">Leucine-rich repeat</keyword>
<reference evidence="4" key="2">
    <citation type="submission" date="2023-02" db="EMBL/GenBank/DDBJ databases">
        <authorList>
            <person name="Swenson N.G."/>
            <person name="Wegrzyn J.L."/>
            <person name="Mcevoy S.L."/>
        </authorList>
    </citation>
    <scope>NUCLEOTIDE SEQUENCE</scope>
    <source>
        <strain evidence="4">91603</strain>
        <tissue evidence="4">Leaf</tissue>
    </source>
</reference>
<dbReference type="PROSITE" id="PS51450">
    <property type="entry name" value="LRR"/>
    <property type="match status" value="2"/>
</dbReference>
<sequence length="538" mass="59496">MSARITPEVEVHSYTLISIADKGKGITRVHRNLGCSLVEEDLILAKVLVTNGSYLHPYNARLDDIVHGKVDAEIYGEAPPGLSSVEMEVDKGLLNHTVSSMGKWELVKNQTGTKVGKWKRWVKDGAKTESDAQGGPNLGKRTSGRQVLGLDKKQKVVSNEEILPTKIDESSTAFWIAMIVNSSFGFNQGNPLRLTYGLDYKGNVCGDRHAHPDLSQLELRYWLNPNQVYQTGLKDSQFKLSNARSICLLDFPIPAEDALNWVCDYPDGDIRLSMDNWIDRNYDYFEFLSAEMRNSSLQLQGPCYHLIFPSVNTFKEVIRNAEEQSLTGSWSQLCFGTKFDCSGNQLKELPSSLAKCSDLSVFKAPNNFITSLPEDLANCSKLTKLDLEGKKLTSFSENLIASWTMLTELNASKNFLNGIPESIGRLSRLIRLDLHQNRISSIPPSISGCSSHVEFSIGNNALSALPGELGTLSKLGTLDLHSNQLKGYPAEACQLCLSVLDLSNNSLSGLPPEIGKVSKIKLEPRFTVDSIFVPLTNF</sequence>
<name>A0AAD5J7X6_ACENE</name>
<gene>
    <name evidence="4" type="ORF">LWI28_023386</name>
</gene>
<accession>A0AAD5J7X6</accession>